<dbReference type="OrthoDB" id="2657767at2759"/>
<proteinExistence type="predicted"/>
<feature type="region of interest" description="Disordered" evidence="1">
    <location>
        <begin position="1"/>
        <end position="35"/>
    </location>
</feature>
<protein>
    <recommendedName>
        <fullName evidence="2">DUF6532 domain-containing protein</fullName>
    </recommendedName>
</protein>
<comment type="caution">
    <text evidence="3">The sequence shown here is derived from an EMBL/GenBank/DDBJ whole genome shotgun (WGS) entry which is preliminary data.</text>
</comment>
<evidence type="ECO:0000313" key="4">
    <source>
        <dbReference type="Proteomes" id="UP000714275"/>
    </source>
</evidence>
<keyword evidence="4" id="KW-1185">Reference proteome</keyword>
<feature type="compositionally biased region" description="Polar residues" evidence="1">
    <location>
        <begin position="24"/>
        <end position="35"/>
    </location>
</feature>
<gene>
    <name evidence="3" type="ORF">EV702DRAFT_1245234</name>
</gene>
<accession>A0A9P7A3P9</accession>
<dbReference type="Pfam" id="PF20149">
    <property type="entry name" value="DUF6532"/>
    <property type="match status" value="1"/>
</dbReference>
<dbReference type="Proteomes" id="UP000714275">
    <property type="component" value="Unassembled WGS sequence"/>
</dbReference>
<evidence type="ECO:0000259" key="2">
    <source>
        <dbReference type="Pfam" id="PF20149"/>
    </source>
</evidence>
<evidence type="ECO:0000313" key="3">
    <source>
        <dbReference type="EMBL" id="KAG1781686.1"/>
    </source>
</evidence>
<sequence>MSSGRGSQRKSKAKVPKPLRGSGLNPSGESATNQLNIPTEQPQMSFFSFDAHVPGIWQDDDDRDAPMSSAGNTSLHSLWSYGGMQGGSQGAFDNYSQGSPSTASTSAMLIQPTLIQPALIQLALIQRGQVPQTDVMQGPSTTASMSVSDTMLIQQGEIPQTDVMHIATSSTSHQDPTHIRLSNDTIDEAVKAAMKLVMHELFDKDAMTTDKVAKKAMLTKVIHDAVPRCLAPNVTFEDFITSKHRRTVANALSVTRGRFVEFAREGIFNAYRLFPPLHSTTPPITYRKRVIEKITTDADGLVLMHIYTFDQDRRVEINARFQNPFIMSNVIHFIWFGLRQDFLGETEEEQLQNLKYMWALAGAAMFCSLDEQSENKVQVDRFQSIWS</sequence>
<reference evidence="3" key="1">
    <citation type="journal article" date="2020" name="New Phytol.">
        <title>Comparative genomics reveals dynamic genome evolution in host specialist ectomycorrhizal fungi.</title>
        <authorList>
            <person name="Lofgren L.A."/>
            <person name="Nguyen N.H."/>
            <person name="Vilgalys R."/>
            <person name="Ruytinx J."/>
            <person name="Liao H.L."/>
            <person name="Branco S."/>
            <person name="Kuo A."/>
            <person name="LaButti K."/>
            <person name="Lipzen A."/>
            <person name="Andreopoulos W."/>
            <person name="Pangilinan J."/>
            <person name="Riley R."/>
            <person name="Hundley H."/>
            <person name="Na H."/>
            <person name="Barry K."/>
            <person name="Grigoriev I.V."/>
            <person name="Stajich J.E."/>
            <person name="Kennedy P.G."/>
        </authorList>
    </citation>
    <scope>NUCLEOTIDE SEQUENCE</scope>
    <source>
        <strain evidence="3">DOB743</strain>
    </source>
</reference>
<dbReference type="InterPro" id="IPR045341">
    <property type="entry name" value="DUF6532"/>
</dbReference>
<feature type="domain" description="DUF6532" evidence="2">
    <location>
        <begin position="196"/>
        <end position="382"/>
    </location>
</feature>
<dbReference type="EMBL" id="JABBWD010000005">
    <property type="protein sequence ID" value="KAG1781686.1"/>
    <property type="molecule type" value="Genomic_DNA"/>
</dbReference>
<feature type="compositionally biased region" description="Basic residues" evidence="1">
    <location>
        <begin position="7"/>
        <end position="17"/>
    </location>
</feature>
<evidence type="ECO:0000256" key="1">
    <source>
        <dbReference type="SAM" id="MobiDB-lite"/>
    </source>
</evidence>
<name>A0A9P7A3P9_9AGAM</name>
<organism evidence="3 4">
    <name type="scientific">Suillus placidus</name>
    <dbReference type="NCBI Taxonomy" id="48579"/>
    <lineage>
        <taxon>Eukaryota</taxon>
        <taxon>Fungi</taxon>
        <taxon>Dikarya</taxon>
        <taxon>Basidiomycota</taxon>
        <taxon>Agaricomycotina</taxon>
        <taxon>Agaricomycetes</taxon>
        <taxon>Agaricomycetidae</taxon>
        <taxon>Boletales</taxon>
        <taxon>Suillineae</taxon>
        <taxon>Suillaceae</taxon>
        <taxon>Suillus</taxon>
    </lineage>
</organism>
<dbReference type="AlphaFoldDB" id="A0A9P7A3P9"/>